<dbReference type="SUPFAM" id="SSF52799">
    <property type="entry name" value="(Phosphotyrosine protein) phosphatases II"/>
    <property type="match status" value="1"/>
</dbReference>
<dbReference type="GO" id="GO:0004721">
    <property type="term" value="F:phosphoprotein phosphatase activity"/>
    <property type="evidence" value="ECO:0007669"/>
    <property type="project" value="InterPro"/>
</dbReference>
<dbReference type="PROSITE" id="PS00383">
    <property type="entry name" value="TYR_PHOSPHATASE_1"/>
    <property type="match status" value="1"/>
</dbReference>
<reference evidence="1" key="1">
    <citation type="submission" date="2020-05" db="EMBL/GenBank/DDBJ databases">
        <authorList>
            <person name="Chiriac C."/>
            <person name="Salcher M."/>
            <person name="Ghai R."/>
            <person name="Kavagutti S V."/>
        </authorList>
    </citation>
    <scope>NUCLEOTIDE SEQUENCE</scope>
</reference>
<organism evidence="1">
    <name type="scientific">freshwater metagenome</name>
    <dbReference type="NCBI Taxonomy" id="449393"/>
    <lineage>
        <taxon>unclassified sequences</taxon>
        <taxon>metagenomes</taxon>
        <taxon>ecological metagenomes</taxon>
    </lineage>
</organism>
<dbReference type="AlphaFoldDB" id="A0A6J6GNM6"/>
<dbReference type="Pfam" id="PF13350">
    <property type="entry name" value="Y_phosphatase3"/>
    <property type="match status" value="1"/>
</dbReference>
<proteinExistence type="predicted"/>
<gene>
    <name evidence="1" type="ORF">UFOPK1835_00555</name>
</gene>
<protein>
    <submittedName>
        <fullName evidence="1">Unannotated protein</fullName>
    </submittedName>
</protein>
<dbReference type="InterPro" id="IPR026893">
    <property type="entry name" value="Tyr/Ser_Pase_IphP-type"/>
</dbReference>
<name>A0A6J6GNM6_9ZZZZ</name>
<dbReference type="InterPro" id="IPR016130">
    <property type="entry name" value="Tyr_Pase_AS"/>
</dbReference>
<dbReference type="InterPro" id="IPR029021">
    <property type="entry name" value="Prot-tyrosine_phosphatase-like"/>
</dbReference>
<accession>A0A6J6GNM6</accession>
<dbReference type="Gene3D" id="3.90.190.10">
    <property type="entry name" value="Protein tyrosine phosphatase superfamily"/>
    <property type="match status" value="1"/>
</dbReference>
<sequence>MSEINSSPVFDHPDRHVGFRGAFNFRDLGGYRGHGGKSVKWRTLFRADALHRLDEVELDELAALGMRSVLDLRTATEVDHGRIEADHLGILHLHFPVLGQAWEPKDLDPDADAGDVLGSLYIEMLTVGAPALANSLRTIASIESLPAVFHCAAGKDRTGVLAAMVLSLVGVDEETIVGDYALTGIAMDSLVERLKQDSPEALTAMNDQPSAYLATPPEAMTMFLAHVNSTYGSMTGYVNHIGIESDVIDSLQANLLD</sequence>
<dbReference type="PANTHER" id="PTHR31126">
    <property type="entry name" value="TYROSINE-PROTEIN PHOSPHATASE"/>
    <property type="match status" value="1"/>
</dbReference>
<evidence type="ECO:0000313" key="1">
    <source>
        <dbReference type="EMBL" id="CAB4602931.1"/>
    </source>
</evidence>
<dbReference type="PANTHER" id="PTHR31126:SF1">
    <property type="entry name" value="TYROSINE SPECIFIC PROTEIN PHOSPHATASES DOMAIN-CONTAINING PROTEIN"/>
    <property type="match status" value="1"/>
</dbReference>
<dbReference type="EMBL" id="CAEZUP010000015">
    <property type="protein sequence ID" value="CAB4602931.1"/>
    <property type="molecule type" value="Genomic_DNA"/>
</dbReference>